<evidence type="ECO:0000313" key="2">
    <source>
        <dbReference type="EMBL" id="KAF7422834.1"/>
    </source>
</evidence>
<proteinExistence type="predicted"/>
<evidence type="ECO:0000256" key="1">
    <source>
        <dbReference type="SAM" id="MobiDB-lite"/>
    </source>
</evidence>
<reference evidence="2" key="1">
    <citation type="submission" date="2019-07" db="EMBL/GenBank/DDBJ databases">
        <authorList>
            <person name="Palmer J.M."/>
        </authorList>
    </citation>
    <scope>NUCLEOTIDE SEQUENCE</scope>
    <source>
        <strain evidence="2">PC9</strain>
    </source>
</reference>
<dbReference type="Proteomes" id="UP000623687">
    <property type="component" value="Unassembled WGS sequence"/>
</dbReference>
<dbReference type="GeneID" id="59380811"/>
<feature type="region of interest" description="Disordered" evidence="1">
    <location>
        <begin position="335"/>
        <end position="356"/>
    </location>
</feature>
<dbReference type="Gene3D" id="2.60.40.640">
    <property type="match status" value="1"/>
</dbReference>
<dbReference type="EMBL" id="JACETU010000008">
    <property type="protein sequence ID" value="KAF7422834.1"/>
    <property type="molecule type" value="Genomic_DNA"/>
</dbReference>
<dbReference type="OrthoDB" id="3252135at2759"/>
<gene>
    <name evidence="2" type="ORF">PC9H_010993</name>
</gene>
<organism evidence="2 3">
    <name type="scientific">Pleurotus ostreatus</name>
    <name type="common">Oyster mushroom</name>
    <name type="synonym">White-rot fungus</name>
    <dbReference type="NCBI Taxonomy" id="5322"/>
    <lineage>
        <taxon>Eukaryota</taxon>
        <taxon>Fungi</taxon>
        <taxon>Dikarya</taxon>
        <taxon>Basidiomycota</taxon>
        <taxon>Agaricomycotina</taxon>
        <taxon>Agaricomycetes</taxon>
        <taxon>Agaricomycetidae</taxon>
        <taxon>Agaricales</taxon>
        <taxon>Pleurotineae</taxon>
        <taxon>Pleurotaceae</taxon>
        <taxon>Pleurotus</taxon>
    </lineage>
</organism>
<dbReference type="VEuPathDB" id="FungiDB:PC9H_010993"/>
<name>A0A8H7DP53_PLEOS</name>
<keyword evidence="3" id="KW-1185">Reference proteome</keyword>
<dbReference type="RefSeq" id="XP_036627866.1">
    <property type="nucleotide sequence ID" value="XM_036780483.1"/>
</dbReference>
<comment type="caution">
    <text evidence="2">The sequence shown here is derived from an EMBL/GenBank/DDBJ whole genome shotgun (WGS) entry which is preliminary data.</text>
</comment>
<dbReference type="AlphaFoldDB" id="A0A8H7DP53"/>
<accession>A0A8H7DP53</accession>
<protein>
    <recommendedName>
        <fullName evidence="4">Arrestin-like N-terminal domain-containing protein</fullName>
    </recommendedName>
</protein>
<evidence type="ECO:0000313" key="3">
    <source>
        <dbReference type="Proteomes" id="UP000623687"/>
    </source>
</evidence>
<sequence length="485" mass="53604">MPATEVTKLVSISPLPEYSPSSPAPEYSDELLLGEERLEHTPRPDRLRPTPTGVFVKKAGRTSIVLNEQEDGVRVPSYGRHAVVSGAICLENPSIVEEVTVKLDGRMDLTISEGGSKSHKLVNETYTLWSRKDATAEQPICPYSVPFSLLIPSTYEEGDKTRPLPPSFDTAFPGVPGLFAKCIYTLVVTIVKIRHRKMTWLTKNKTISIRLHYHPRTRPHRPNVSSPCLFSSLKVAPEEWQQATAQMQPRPSSSLTPIDCHLMVPAAQIFGLEEAIPFHIQLTGTIASLRAFLPQSTEVYPLSPIDTTSTVDTSATLVHSPLSLSSLPPTAVSVCPSSSSLKPQKHRLSRSSSYTPPTPKPVIRVFLLRQISVQVRGQKAWRNCTLGEGKIWPLPPPAGSMDCLVPEREEANLDWEGEVRCNRNTMVGGFNAGQLAVKDFIVLALTPPDPHSSPLLEFQYAHPIRFVTDPWTDLTGHELDQLTSR</sequence>
<dbReference type="InterPro" id="IPR014752">
    <property type="entry name" value="Arrestin-like_C"/>
</dbReference>
<evidence type="ECO:0008006" key="4">
    <source>
        <dbReference type="Google" id="ProtNLM"/>
    </source>
</evidence>